<dbReference type="AlphaFoldDB" id="A0A6D2IKF9"/>
<protein>
    <submittedName>
        <fullName evidence="2">Uncharacterized protein</fullName>
    </submittedName>
</protein>
<gene>
    <name evidence="2" type="ORF">MERR_LOCUS18022</name>
</gene>
<keyword evidence="1" id="KW-0472">Membrane</keyword>
<organism evidence="2 3">
    <name type="scientific">Microthlaspi erraticum</name>
    <dbReference type="NCBI Taxonomy" id="1685480"/>
    <lineage>
        <taxon>Eukaryota</taxon>
        <taxon>Viridiplantae</taxon>
        <taxon>Streptophyta</taxon>
        <taxon>Embryophyta</taxon>
        <taxon>Tracheophyta</taxon>
        <taxon>Spermatophyta</taxon>
        <taxon>Magnoliopsida</taxon>
        <taxon>eudicotyledons</taxon>
        <taxon>Gunneridae</taxon>
        <taxon>Pentapetalae</taxon>
        <taxon>rosids</taxon>
        <taxon>malvids</taxon>
        <taxon>Brassicales</taxon>
        <taxon>Brassicaceae</taxon>
        <taxon>Coluteocarpeae</taxon>
        <taxon>Microthlaspi</taxon>
    </lineage>
</organism>
<reference evidence="2" key="1">
    <citation type="submission" date="2020-01" db="EMBL/GenBank/DDBJ databases">
        <authorList>
            <person name="Mishra B."/>
        </authorList>
    </citation>
    <scope>NUCLEOTIDE SEQUENCE [LARGE SCALE GENOMIC DNA]</scope>
</reference>
<dbReference type="EMBL" id="CACVBM020001097">
    <property type="protein sequence ID" value="CAA7030787.1"/>
    <property type="molecule type" value="Genomic_DNA"/>
</dbReference>
<proteinExistence type="predicted"/>
<evidence type="ECO:0000313" key="2">
    <source>
        <dbReference type="EMBL" id="CAA7030787.1"/>
    </source>
</evidence>
<keyword evidence="3" id="KW-1185">Reference proteome</keyword>
<dbReference type="Proteomes" id="UP000467841">
    <property type="component" value="Unassembled WGS sequence"/>
</dbReference>
<evidence type="ECO:0000256" key="1">
    <source>
        <dbReference type="SAM" id="Phobius"/>
    </source>
</evidence>
<feature type="transmembrane region" description="Helical" evidence="1">
    <location>
        <begin position="104"/>
        <end position="130"/>
    </location>
</feature>
<name>A0A6D2IKF9_9BRAS</name>
<accession>A0A6D2IKF9</accession>
<evidence type="ECO:0000313" key="3">
    <source>
        <dbReference type="Proteomes" id="UP000467841"/>
    </source>
</evidence>
<comment type="caution">
    <text evidence="2">The sequence shown here is derived from an EMBL/GenBank/DDBJ whole genome shotgun (WGS) entry which is preliminary data.</text>
</comment>
<keyword evidence="1" id="KW-1133">Transmembrane helix</keyword>
<keyword evidence="1" id="KW-0812">Transmembrane</keyword>
<sequence>MGSSSSSSCSPQPPPLAYLIGSHAHFLNQLITSSPSSSLSVSSLPSFGEPFPPLEQGSLQFQISLLALTTNRIISLLGSPFFPQSLTLRLLFRGDMIPCLRFPICWFLSCLALILQTFILASFLSISLLLCLLPS</sequence>